<dbReference type="EMBL" id="JAMYWD010000005">
    <property type="protein sequence ID" value="KAJ4970667.1"/>
    <property type="molecule type" value="Genomic_DNA"/>
</dbReference>
<feature type="transmembrane region" description="Helical" evidence="6">
    <location>
        <begin position="534"/>
        <end position="555"/>
    </location>
</feature>
<dbReference type="Proteomes" id="UP001141806">
    <property type="component" value="Unassembled WGS sequence"/>
</dbReference>
<keyword evidence="2" id="KW-1003">Cell membrane</keyword>
<sequence length="817" mass="90657">MTKTTSTASPTTTTTHERRTKWRSRLIVALRTVLACSIVGSITLYGPDIITRQLAFPAYSYTTVILIVTDATLGDAMRGCYHALCATVQGALPGLLSLWVIGPARLTESTTALAVALSAFVVALPESTHLICKRIAMGQIVLLYVMAFVQGAETDVFMHPLRVAASTAVGAVAAVLALLFPYPRLACCKVKKKCNLFAENASERLSLFVLALCSQDKTSALASLSQAQLLSKTGSKLLQSIKLKQVIKPLEGSMQWEKPWNRFLQSHHNNPGERVQSLETPMRGMEIAINCCPSFPVRVVDSELKSLLQRLEEHISLTLRHVKCSLPSDCSSTVPETNREEVYKSFHTFKAIFPTYEDLPSFFFIFCMKILYHESVMTQLNNLATNTKEQTNSHKHDCLSRLMGLFSNERLVFALKCSLSLGLAVLFGLNFNKEDSIWSGLTVGLGIASTGEATFKVANLRAQGTVLGSIYGVFGCFLLQRFMTIRFLSLLPWIIFTSFLRHSKMYGQAGGMAAIIAALLILGRKNYGPSNEFAFARIMESFIGLFCYILVEILLQPTRAATLAKIQLSQTIGTLYECSESISLNSIEKLKENKQEELRIQVSKLGKIIAEAEGEPNFWFLPFHGACYSKLLGSLTKMMELLVLGAHAISLLRESHGLGVAWKDLLEQIDGDLELFKKMICSSVDCCEAITSMKSLETLEKELRMKNICCDIELGKSPSPDQFKLLSANDDEMEMFLSSFLQNSKQFTDKIHAGEGELKSQVVLCLSALGFCMEGLMKETREIAMGVKELVQWENPSCHVNLYEIYCKIQSKEFVGR</sequence>
<reference evidence="8" key="1">
    <citation type="journal article" date="2023" name="Plant J.">
        <title>The genome of the king protea, Protea cynaroides.</title>
        <authorList>
            <person name="Chang J."/>
            <person name="Duong T.A."/>
            <person name="Schoeman C."/>
            <person name="Ma X."/>
            <person name="Roodt D."/>
            <person name="Barker N."/>
            <person name="Li Z."/>
            <person name="Van de Peer Y."/>
            <person name="Mizrachi E."/>
        </authorList>
    </citation>
    <scope>NUCLEOTIDE SEQUENCE</scope>
    <source>
        <tissue evidence="8">Young leaves</tissue>
    </source>
</reference>
<feature type="transmembrane region" description="Helical" evidence="6">
    <location>
        <begin position="470"/>
        <end position="499"/>
    </location>
</feature>
<dbReference type="GO" id="GO:0005886">
    <property type="term" value="C:plasma membrane"/>
    <property type="evidence" value="ECO:0007669"/>
    <property type="project" value="UniProtKB-SubCell"/>
</dbReference>
<organism evidence="8 9">
    <name type="scientific">Protea cynaroides</name>
    <dbReference type="NCBI Taxonomy" id="273540"/>
    <lineage>
        <taxon>Eukaryota</taxon>
        <taxon>Viridiplantae</taxon>
        <taxon>Streptophyta</taxon>
        <taxon>Embryophyta</taxon>
        <taxon>Tracheophyta</taxon>
        <taxon>Spermatophyta</taxon>
        <taxon>Magnoliopsida</taxon>
        <taxon>Proteales</taxon>
        <taxon>Proteaceae</taxon>
        <taxon>Protea</taxon>
    </lineage>
</organism>
<dbReference type="AlphaFoldDB" id="A0A9Q0KHM1"/>
<evidence type="ECO:0000256" key="1">
    <source>
        <dbReference type="ARBA" id="ARBA00004651"/>
    </source>
</evidence>
<feature type="transmembrane region" description="Helical" evidence="6">
    <location>
        <begin position="161"/>
        <end position="182"/>
    </location>
</feature>
<feature type="transmembrane region" description="Helical" evidence="6">
    <location>
        <begin position="131"/>
        <end position="149"/>
    </location>
</feature>
<keyword evidence="4 6" id="KW-1133">Transmembrane helix</keyword>
<feature type="transmembrane region" description="Helical" evidence="6">
    <location>
        <begin position="106"/>
        <end position="124"/>
    </location>
</feature>
<proteinExistence type="predicted"/>
<comment type="subcellular location">
    <subcellularLocation>
        <location evidence="1">Cell membrane</location>
        <topology evidence="1">Multi-pass membrane protein</topology>
    </subcellularLocation>
</comment>
<dbReference type="InterPro" id="IPR049453">
    <property type="entry name" value="Memb_transporter_dom"/>
</dbReference>
<feature type="domain" description="Integral membrane bound transporter" evidence="7">
    <location>
        <begin position="423"/>
        <end position="551"/>
    </location>
</feature>
<keyword evidence="3 6" id="KW-0812">Transmembrane</keyword>
<keyword evidence="5 6" id="KW-0472">Membrane</keyword>
<evidence type="ECO:0000259" key="7">
    <source>
        <dbReference type="Pfam" id="PF13515"/>
    </source>
</evidence>
<dbReference type="OrthoDB" id="68611at2759"/>
<feature type="transmembrane region" description="Helical" evidence="6">
    <location>
        <begin position="26"/>
        <end position="46"/>
    </location>
</feature>
<name>A0A9Q0KHM1_9MAGN</name>
<evidence type="ECO:0000313" key="9">
    <source>
        <dbReference type="Proteomes" id="UP001141806"/>
    </source>
</evidence>
<accession>A0A9Q0KHM1</accession>
<evidence type="ECO:0000256" key="2">
    <source>
        <dbReference type="ARBA" id="ARBA00022475"/>
    </source>
</evidence>
<evidence type="ECO:0000256" key="5">
    <source>
        <dbReference type="ARBA" id="ARBA00023136"/>
    </source>
</evidence>
<feature type="transmembrane region" description="Helical" evidence="6">
    <location>
        <begin position="81"/>
        <end position="100"/>
    </location>
</feature>
<feature type="transmembrane region" description="Helical" evidence="6">
    <location>
        <begin position="505"/>
        <end position="522"/>
    </location>
</feature>
<evidence type="ECO:0000313" key="8">
    <source>
        <dbReference type="EMBL" id="KAJ4970667.1"/>
    </source>
</evidence>
<dbReference type="Pfam" id="PF13515">
    <property type="entry name" value="FUSC_2"/>
    <property type="match status" value="1"/>
</dbReference>
<evidence type="ECO:0000256" key="3">
    <source>
        <dbReference type="ARBA" id="ARBA00022692"/>
    </source>
</evidence>
<dbReference type="PANTHER" id="PTHR30509">
    <property type="entry name" value="P-HYDROXYBENZOIC ACID EFFLUX PUMP SUBUNIT-RELATED"/>
    <property type="match status" value="1"/>
</dbReference>
<gene>
    <name evidence="8" type="ORF">NE237_003766</name>
</gene>
<evidence type="ECO:0000256" key="4">
    <source>
        <dbReference type="ARBA" id="ARBA00022989"/>
    </source>
</evidence>
<comment type="caution">
    <text evidence="8">The sequence shown here is derived from an EMBL/GenBank/DDBJ whole genome shotgun (WGS) entry which is preliminary data.</text>
</comment>
<evidence type="ECO:0000256" key="6">
    <source>
        <dbReference type="SAM" id="Phobius"/>
    </source>
</evidence>
<keyword evidence="9" id="KW-1185">Reference proteome</keyword>
<protein>
    <recommendedName>
        <fullName evidence="7">Integral membrane bound transporter domain-containing protein</fullName>
    </recommendedName>
</protein>
<dbReference type="PANTHER" id="PTHR30509:SF9">
    <property type="entry name" value="MULTIDRUG RESISTANCE PROTEIN MDTO"/>
    <property type="match status" value="1"/>
</dbReference>